<dbReference type="Gramene" id="TraesJAG2A03G00642960.1">
    <property type="protein sequence ID" value="TraesJAG2A03G00642960.1"/>
    <property type="gene ID" value="TraesJAG2A03G00642960"/>
</dbReference>
<dbReference type="EnsemblPlants" id="TraesCS2A02G195300.1">
    <property type="protein sequence ID" value="TraesCS2A02G195300.1"/>
    <property type="gene ID" value="TraesCS2A02G195300"/>
</dbReference>
<feature type="transmembrane region" description="Helical" evidence="1">
    <location>
        <begin position="132"/>
        <end position="165"/>
    </location>
</feature>
<dbReference type="OMA" id="WDLIMAG"/>
<evidence type="ECO:0000313" key="3">
    <source>
        <dbReference type="Proteomes" id="UP000019116"/>
    </source>
</evidence>
<dbReference type="Gramene" id="TraesRN2A0100369300.1">
    <property type="protein sequence ID" value="TraesRN2A0100369300.1"/>
    <property type="gene ID" value="TraesRN2A0100369300"/>
</dbReference>
<feature type="transmembrane region" description="Helical" evidence="1">
    <location>
        <begin position="26"/>
        <end position="44"/>
    </location>
</feature>
<keyword evidence="1" id="KW-1133">Transmembrane helix</keyword>
<keyword evidence="3" id="KW-1185">Reference proteome</keyword>
<evidence type="ECO:0000313" key="2">
    <source>
        <dbReference type="EnsemblPlants" id="TraesCS2A02G195300.1"/>
    </source>
</evidence>
<sequence>MAGRNLSAAGAKEEEGEHAIARPPKIDVDTLCLLYMLLLMTIWMSSFRLRWPVLVTYYVPAMEAVVTCFFFAFVTVQLQVLLAIALSEEPEPSLLPPAVNQWIMALAVWMFGVLYYMIYASLSDGYAGYWDLIMAGVASVVSLAMTVYNMLQVVNSVLVLVVCFFS</sequence>
<feature type="transmembrane region" description="Helical" evidence="1">
    <location>
        <begin position="98"/>
        <end position="120"/>
    </location>
</feature>
<keyword evidence="1" id="KW-0812">Transmembrane</keyword>
<proteinExistence type="predicted"/>
<dbReference type="Gramene" id="TraesCS2A03G0406200.1">
    <property type="protein sequence ID" value="TraesCS2A03G0406200.1.CDS"/>
    <property type="gene ID" value="TraesCS2A03G0406200"/>
</dbReference>
<dbReference type="Proteomes" id="UP000019116">
    <property type="component" value="Chromosome 2A"/>
</dbReference>
<evidence type="ECO:0000256" key="1">
    <source>
        <dbReference type="SAM" id="Phobius"/>
    </source>
</evidence>
<dbReference type="OrthoDB" id="615418at2759"/>
<keyword evidence="1" id="KW-0472">Membrane</keyword>
<protein>
    <submittedName>
        <fullName evidence="2">Uncharacterized protein</fullName>
    </submittedName>
</protein>
<dbReference type="Gramene" id="TraesCS2A02G195300.1">
    <property type="protein sequence ID" value="TraesCS2A02G195300.1"/>
    <property type="gene ID" value="TraesCS2A02G195300"/>
</dbReference>
<name>A0A3B6AVS0_WHEAT</name>
<accession>A0A3B6AVS0</accession>
<organism evidence="2">
    <name type="scientific">Triticum aestivum</name>
    <name type="common">Wheat</name>
    <dbReference type="NCBI Taxonomy" id="4565"/>
    <lineage>
        <taxon>Eukaryota</taxon>
        <taxon>Viridiplantae</taxon>
        <taxon>Streptophyta</taxon>
        <taxon>Embryophyta</taxon>
        <taxon>Tracheophyta</taxon>
        <taxon>Spermatophyta</taxon>
        <taxon>Magnoliopsida</taxon>
        <taxon>Liliopsida</taxon>
        <taxon>Poales</taxon>
        <taxon>Poaceae</taxon>
        <taxon>BOP clade</taxon>
        <taxon>Pooideae</taxon>
        <taxon>Triticodae</taxon>
        <taxon>Triticeae</taxon>
        <taxon>Triticinae</taxon>
        <taxon>Triticum</taxon>
    </lineage>
</organism>
<feature type="transmembrane region" description="Helical" evidence="1">
    <location>
        <begin position="64"/>
        <end position="86"/>
    </location>
</feature>
<dbReference type="AlphaFoldDB" id="A0A3B6AVS0"/>
<reference evidence="2" key="2">
    <citation type="submission" date="2018-10" db="UniProtKB">
        <authorList>
            <consortium name="EnsemblPlants"/>
        </authorList>
    </citation>
    <scope>IDENTIFICATION</scope>
</reference>
<reference evidence="2" key="1">
    <citation type="submission" date="2018-08" db="EMBL/GenBank/DDBJ databases">
        <authorList>
            <person name="Rossello M."/>
        </authorList>
    </citation>
    <scope>NUCLEOTIDE SEQUENCE [LARGE SCALE GENOMIC DNA]</scope>
    <source>
        <strain evidence="2">cv. Chinese Spring</strain>
    </source>
</reference>